<feature type="binding site" evidence="5">
    <location>
        <begin position="89"/>
        <end position="92"/>
    </location>
    <ligand>
        <name>FMN</name>
        <dbReference type="ChEBI" id="CHEBI:58210"/>
    </ligand>
</feature>
<dbReference type="InterPro" id="IPR003382">
    <property type="entry name" value="Flavoprotein"/>
</dbReference>
<dbReference type="EC" id="2.5.1.129" evidence="5"/>
<dbReference type="GO" id="GO:0106141">
    <property type="term" value="F:flavin prenyltransferase activity"/>
    <property type="evidence" value="ECO:0007669"/>
    <property type="project" value="UniProtKB-EC"/>
</dbReference>
<dbReference type="NCBIfam" id="TIGR00421">
    <property type="entry name" value="ubiX_pad"/>
    <property type="match status" value="1"/>
</dbReference>
<evidence type="ECO:0000313" key="7">
    <source>
        <dbReference type="EMBL" id="HJD41318.1"/>
    </source>
</evidence>
<comment type="function">
    <text evidence="5">Flavin prenyltransferase that catalyzes the synthesis of the prenylated FMN cofactor (prenyl-FMN) for 4-hydroxy-3-polyprenylbenzoic acid decarboxylase UbiD. The prenyltransferase is metal-independent and links a dimethylallyl moiety from dimethylallyl monophosphate (DMAP) to the flavin N5 and C6 atoms of FMN.</text>
</comment>
<keyword evidence="3 5" id="KW-0288">FMN</keyword>
<feature type="binding site" evidence="5">
    <location>
        <position position="170"/>
    </location>
    <ligand>
        <name>dimethylallyl phosphate</name>
        <dbReference type="ChEBI" id="CHEBI:88052"/>
    </ligand>
</feature>
<evidence type="ECO:0000256" key="5">
    <source>
        <dbReference type="HAMAP-Rule" id="MF_01984"/>
    </source>
</evidence>
<comment type="catalytic activity">
    <reaction evidence="5">
        <text>dimethylallyl phosphate + FMNH2 = prenylated FMNH2 + phosphate</text>
        <dbReference type="Rhea" id="RHEA:37743"/>
        <dbReference type="ChEBI" id="CHEBI:43474"/>
        <dbReference type="ChEBI" id="CHEBI:57618"/>
        <dbReference type="ChEBI" id="CHEBI:87467"/>
        <dbReference type="ChEBI" id="CHEBI:88052"/>
        <dbReference type="EC" id="2.5.1.129"/>
    </reaction>
</comment>
<dbReference type="InterPro" id="IPR004507">
    <property type="entry name" value="UbiX-like"/>
</dbReference>
<dbReference type="InterPro" id="IPR036551">
    <property type="entry name" value="Flavin_trans-like"/>
</dbReference>
<dbReference type="Proteomes" id="UP000823850">
    <property type="component" value="Unassembled WGS sequence"/>
</dbReference>
<feature type="binding site" evidence="5">
    <location>
        <position position="154"/>
    </location>
    <ligand>
        <name>dimethylallyl phosphate</name>
        <dbReference type="ChEBI" id="CHEBI:88052"/>
    </ligand>
</feature>
<dbReference type="Pfam" id="PF02441">
    <property type="entry name" value="Flavoprotein"/>
    <property type="match status" value="1"/>
</dbReference>
<evidence type="ECO:0000259" key="6">
    <source>
        <dbReference type="Pfam" id="PF02441"/>
    </source>
</evidence>
<dbReference type="HAMAP" id="MF_01984">
    <property type="entry name" value="ubiX_pad"/>
    <property type="match status" value="1"/>
</dbReference>
<dbReference type="SUPFAM" id="SSF52507">
    <property type="entry name" value="Homo-oligomeric flavin-containing Cys decarboxylases, HFCD"/>
    <property type="match status" value="1"/>
</dbReference>
<feature type="binding site" evidence="5">
    <location>
        <begin position="12"/>
        <end position="14"/>
    </location>
    <ligand>
        <name>FMN</name>
        <dbReference type="ChEBI" id="CHEBI:58210"/>
    </ligand>
</feature>
<dbReference type="Gene3D" id="3.40.50.1950">
    <property type="entry name" value="Flavin prenyltransferase-like"/>
    <property type="match status" value="1"/>
</dbReference>
<keyword evidence="1 5" id="KW-0637">Prenyltransferase</keyword>
<dbReference type="NCBIfam" id="NF004685">
    <property type="entry name" value="PRK06029.1"/>
    <property type="match status" value="1"/>
</dbReference>
<comment type="caution">
    <text evidence="7">The sequence shown here is derived from an EMBL/GenBank/DDBJ whole genome shotgun (WGS) entry which is preliminary data.</text>
</comment>
<gene>
    <name evidence="5" type="primary">ubiX</name>
    <name evidence="7" type="ORF">H9913_14985</name>
</gene>
<accession>A0A9D2RDY9</accession>
<comment type="caution">
    <text evidence="5">Lacks conserved residue(s) required for the propagation of feature annotation.</text>
</comment>
<evidence type="ECO:0000256" key="1">
    <source>
        <dbReference type="ARBA" id="ARBA00022602"/>
    </source>
</evidence>
<evidence type="ECO:0000256" key="3">
    <source>
        <dbReference type="ARBA" id="ARBA00022643"/>
    </source>
</evidence>
<keyword evidence="4 5" id="KW-0808">Transferase</keyword>
<comment type="similarity">
    <text evidence="5">Belongs to the UbiX/PAD1 family.</text>
</comment>
<protein>
    <recommendedName>
        <fullName evidence="5">Flavin prenyltransferase UbiX</fullName>
        <ecNumber evidence="5">2.5.1.129</ecNumber>
    </recommendedName>
</protein>
<reference evidence="7" key="1">
    <citation type="journal article" date="2021" name="PeerJ">
        <title>Extensive microbial diversity within the chicken gut microbiome revealed by metagenomics and culture.</title>
        <authorList>
            <person name="Gilroy R."/>
            <person name="Ravi A."/>
            <person name="Getino M."/>
            <person name="Pursley I."/>
            <person name="Horton D.L."/>
            <person name="Alikhan N.F."/>
            <person name="Baker D."/>
            <person name="Gharbi K."/>
            <person name="Hall N."/>
            <person name="Watson M."/>
            <person name="Adriaenssens E.M."/>
            <person name="Foster-Nyarko E."/>
            <person name="Jarju S."/>
            <person name="Secka A."/>
            <person name="Antonio M."/>
            <person name="Oren A."/>
            <person name="Chaudhuri R.R."/>
            <person name="La Ragione R."/>
            <person name="Hildebrand F."/>
            <person name="Pallen M.J."/>
        </authorList>
    </citation>
    <scope>NUCLEOTIDE SEQUENCE</scope>
    <source>
        <strain evidence="7">ChiW19-6364</strain>
    </source>
</reference>
<keyword evidence="2 5" id="KW-0285">Flavoprotein</keyword>
<evidence type="ECO:0000256" key="4">
    <source>
        <dbReference type="ARBA" id="ARBA00022679"/>
    </source>
</evidence>
<feature type="binding site" evidence="5">
    <location>
        <position position="38"/>
    </location>
    <ligand>
        <name>FMN</name>
        <dbReference type="ChEBI" id="CHEBI:58210"/>
    </ligand>
</feature>
<sequence>MERKRILVGISGASGIPVAAEVLKGLREAGTEIHLMISRGGEMAVRQESAGSLEEIRNLADQVYDNGNIGAAPASGSFQNMGMIIVPCSMKTLAGIHCGYSDSLLLRAADVILKERRKLVLAVRECPFSTIHLRNMYELSSMGAVILPLMLSYYNKPESLQDAARHLAGKILDQFDIEYKPFKRWKGMDIDGELQRG</sequence>
<dbReference type="AlphaFoldDB" id="A0A9D2RDY9"/>
<feature type="domain" description="Flavoprotein" evidence="6">
    <location>
        <begin position="4"/>
        <end position="174"/>
    </location>
</feature>
<evidence type="ECO:0000256" key="2">
    <source>
        <dbReference type="ARBA" id="ARBA00022630"/>
    </source>
</evidence>
<dbReference type="EMBL" id="DWUX01000253">
    <property type="protein sequence ID" value="HJD41318.1"/>
    <property type="molecule type" value="Genomic_DNA"/>
</dbReference>
<proteinExistence type="inferred from homology"/>
<evidence type="ECO:0000313" key="8">
    <source>
        <dbReference type="Proteomes" id="UP000823850"/>
    </source>
</evidence>
<feature type="binding site" evidence="5">
    <location>
        <position position="124"/>
    </location>
    <ligand>
        <name>FMN</name>
        <dbReference type="ChEBI" id="CHEBI:58210"/>
    </ligand>
</feature>
<name>A0A9D2RDY9_9FIRM</name>
<organism evidence="7 8">
    <name type="scientific">Candidatus Blautia stercoripullorum</name>
    <dbReference type="NCBI Taxonomy" id="2838502"/>
    <lineage>
        <taxon>Bacteria</taxon>
        <taxon>Bacillati</taxon>
        <taxon>Bacillota</taxon>
        <taxon>Clostridia</taxon>
        <taxon>Lachnospirales</taxon>
        <taxon>Lachnospiraceae</taxon>
        <taxon>Blautia</taxon>
    </lineage>
</organism>
<reference evidence="7" key="2">
    <citation type="submission" date="2021-04" db="EMBL/GenBank/DDBJ databases">
        <authorList>
            <person name="Gilroy R."/>
        </authorList>
    </citation>
    <scope>NUCLEOTIDE SEQUENCE</scope>
    <source>
        <strain evidence="7">ChiW19-6364</strain>
    </source>
</reference>